<feature type="binding site" evidence="18">
    <location>
        <position position="183"/>
    </location>
    <ligand>
        <name>Mg(2+)</name>
        <dbReference type="ChEBI" id="CHEBI:18420"/>
    </ligand>
</feature>
<evidence type="ECO:0000256" key="15">
    <source>
        <dbReference type="PIRSR" id="PIRSR605478-1"/>
    </source>
</evidence>
<evidence type="ECO:0000259" key="20">
    <source>
        <dbReference type="SMART" id="SM00861"/>
    </source>
</evidence>
<dbReference type="InterPro" id="IPR055152">
    <property type="entry name" value="Transketolase-like_C_2"/>
</dbReference>
<dbReference type="InterPro" id="IPR005474">
    <property type="entry name" value="Transketolase_N"/>
</dbReference>
<evidence type="ECO:0000256" key="13">
    <source>
        <dbReference type="ARBA" id="ARBA00049473"/>
    </source>
</evidence>
<dbReference type="GO" id="GO:0004802">
    <property type="term" value="F:transketolase activity"/>
    <property type="evidence" value="ECO:0007669"/>
    <property type="project" value="UniProtKB-UniRule"/>
</dbReference>
<comment type="subunit">
    <text evidence="6">Homodimer.</text>
</comment>
<dbReference type="SUPFAM" id="SSF52922">
    <property type="entry name" value="TK C-terminal domain-like"/>
    <property type="match status" value="1"/>
</dbReference>
<keyword evidence="12 17" id="KW-0786">Thiamine pyrophosphate</keyword>
<feature type="binding site" evidence="17">
    <location>
        <position position="259"/>
    </location>
    <ligand>
        <name>thiamine diphosphate</name>
        <dbReference type="ChEBI" id="CHEBI:58937"/>
    </ligand>
</feature>
<comment type="similarity">
    <text evidence="5">Belongs to the transketolase family.</text>
</comment>
<dbReference type="FunFam" id="3.40.50.970:FF:000045">
    <property type="entry name" value="Transketolase"/>
    <property type="match status" value="1"/>
</dbReference>
<dbReference type="InterPro" id="IPR005478">
    <property type="entry name" value="Transketolase_bac-like"/>
</dbReference>
<evidence type="ECO:0000256" key="14">
    <source>
        <dbReference type="NCBIfam" id="TIGR00232"/>
    </source>
</evidence>
<evidence type="ECO:0000256" key="19">
    <source>
        <dbReference type="PIRSR" id="PIRSR605478-5"/>
    </source>
</evidence>
<evidence type="ECO:0000256" key="5">
    <source>
        <dbReference type="ARBA" id="ARBA00007131"/>
    </source>
</evidence>
<feature type="binding site" evidence="16">
    <location>
        <position position="469"/>
    </location>
    <ligand>
        <name>substrate</name>
    </ligand>
</feature>
<feature type="binding site" evidence="16">
    <location>
        <position position="465"/>
    </location>
    <ligand>
        <name>substrate</name>
    </ligand>
</feature>
<evidence type="ECO:0000256" key="11">
    <source>
        <dbReference type="ARBA" id="ARBA00022842"/>
    </source>
</evidence>
<keyword evidence="11 18" id="KW-0460">Magnesium</keyword>
<dbReference type="EC" id="2.2.1.1" evidence="7 14"/>
<dbReference type="GO" id="GO:0005829">
    <property type="term" value="C:cytosol"/>
    <property type="evidence" value="ECO:0007669"/>
    <property type="project" value="TreeGrafter"/>
</dbReference>
<dbReference type="SUPFAM" id="SSF52518">
    <property type="entry name" value="Thiamin diphosphate-binding fold (THDP-binding)"/>
    <property type="match status" value="2"/>
</dbReference>
<evidence type="ECO:0000256" key="1">
    <source>
        <dbReference type="ARBA" id="ARBA00001913"/>
    </source>
</evidence>
<keyword evidence="8" id="KW-0808">Transferase</keyword>
<dbReference type="Gene3D" id="3.40.50.920">
    <property type="match status" value="1"/>
</dbReference>
<comment type="cofactor">
    <cofactor evidence="18">
        <name>Mg(2+)</name>
        <dbReference type="ChEBI" id="CHEBI:18420"/>
    </cofactor>
    <text evidence="18">Binds 1 Mg(2+) ion per subunit. Can also utilize other divalent metal cations, such as Ca(2+), Mn(2+) and Co(2+).</text>
</comment>
<dbReference type="PANTHER" id="PTHR43522">
    <property type="entry name" value="TRANSKETOLASE"/>
    <property type="match status" value="1"/>
</dbReference>
<dbReference type="AlphaFoldDB" id="A0A4R8GA38"/>
<accession>A0A4R8GA38</accession>
<dbReference type="GO" id="GO:0046872">
    <property type="term" value="F:metal ion binding"/>
    <property type="evidence" value="ECO:0007669"/>
    <property type="project" value="UniProtKB-KW"/>
</dbReference>
<comment type="catalytic activity">
    <reaction evidence="13">
        <text>D-sedoheptulose 7-phosphate + D-glyceraldehyde 3-phosphate = aldehydo-D-ribose 5-phosphate + D-xylulose 5-phosphate</text>
        <dbReference type="Rhea" id="RHEA:10508"/>
        <dbReference type="ChEBI" id="CHEBI:57483"/>
        <dbReference type="ChEBI" id="CHEBI:57737"/>
        <dbReference type="ChEBI" id="CHEBI:58273"/>
        <dbReference type="ChEBI" id="CHEBI:59776"/>
        <dbReference type="EC" id="2.2.1.1"/>
    </reaction>
</comment>
<feature type="active site" description="Proton donor" evidence="15">
    <location>
        <position position="407"/>
    </location>
</feature>
<dbReference type="FunFam" id="3.40.50.970:FF:000004">
    <property type="entry name" value="Transketolase"/>
    <property type="match status" value="1"/>
</dbReference>
<dbReference type="CDD" id="cd02012">
    <property type="entry name" value="TPP_TK"/>
    <property type="match status" value="1"/>
</dbReference>
<feature type="binding site" evidence="16">
    <location>
        <position position="380"/>
    </location>
    <ligand>
        <name>substrate</name>
    </ligand>
</feature>
<dbReference type="EMBL" id="SOEF01000025">
    <property type="protein sequence ID" value="TDX41805.1"/>
    <property type="molecule type" value="Genomic_DNA"/>
</dbReference>
<dbReference type="Gene3D" id="3.40.50.970">
    <property type="match status" value="2"/>
</dbReference>
<evidence type="ECO:0000256" key="9">
    <source>
        <dbReference type="ARBA" id="ARBA00022723"/>
    </source>
</evidence>
<feature type="binding site" evidence="17">
    <location>
        <begin position="112"/>
        <end position="114"/>
    </location>
    <ligand>
        <name>thiamine diphosphate</name>
        <dbReference type="ChEBI" id="CHEBI:58937"/>
    </ligand>
</feature>
<feature type="binding site" evidence="16">
    <location>
        <position position="457"/>
    </location>
    <ligand>
        <name>substrate</name>
    </ligand>
</feature>
<dbReference type="Pfam" id="PF00456">
    <property type="entry name" value="Transketolase_N"/>
    <property type="match status" value="1"/>
</dbReference>
<keyword evidence="9 18" id="KW-0479">Metal-binding</keyword>
<feature type="binding site" evidence="16">
    <location>
        <position position="24"/>
    </location>
    <ligand>
        <name>substrate</name>
    </ligand>
</feature>
<proteinExistence type="inferred from homology"/>
<evidence type="ECO:0000256" key="10">
    <source>
        <dbReference type="ARBA" id="ARBA00022837"/>
    </source>
</evidence>
<feature type="binding site" evidence="16">
    <location>
        <position position="259"/>
    </location>
    <ligand>
        <name>substrate</name>
    </ligand>
</feature>
<sequence>MLNEIANVVCGLAADSVEDANSGHPGLPIGCAEIGTALYADILKHDPQKPDWPDRDRFVLSAGHGSALQYALLHLSGYDLSLEELKKFRQPGSKTPGHPEYGMTPGVETTTGPLGQGLANAVGMALAEEIKAAEFNTSQHKIVDHYTYTIAGDGCMMEGVSSEAASLAGHLALDKLIVIYDDNNISIEGSTDITFTENVADRFKAYNWHVIEDVDGHDLEQIKNAVKAAKAEKNKPTLIMAKTKIACGAPTKEGTAAAHGAPLGEEEIKGLKKNIGLPVDKKYYISEEVKEFFAERQVVLEAKRKKWEAEFIEWAKNNPELKEKWDKAEALLLPDNLKETIEELEIETPNATRKASGAVLRKLADEIDYLLGGSADLAPSNKTYLDKYAEIQPGNYMGRNIRFGVREHAMGSIVNGMFLHGGLRPFAATFLVFSDYMRPAIRMAALMKLPIIYVFTHDSIYIGEDGPTHQPVEHLEALRGIPGLKVLRPADEEETKAAWYEAIKNTEGPTALVFTRQTLPHLDKEDDFWTGMEKGAYKISSTDSDTYHYTFLASGSEVSLAVETADLLEEKGKNVQVISIPDKDTLDGNEEYYFDELLSKTEKTVVIEAGIGRAWHNLLNGDYELITVEDFGESGPGNKIAEKFGFNPEKIIEKIS</sequence>
<feature type="site" description="Important for catalytic activity" evidence="19">
    <location>
        <position position="259"/>
    </location>
</feature>
<organism evidence="21 22">
    <name type="scientific">Halanaerobium congolense</name>
    <dbReference type="NCBI Taxonomy" id="54121"/>
    <lineage>
        <taxon>Bacteria</taxon>
        <taxon>Bacillati</taxon>
        <taxon>Bacillota</taxon>
        <taxon>Clostridia</taxon>
        <taxon>Halanaerobiales</taxon>
        <taxon>Halanaerobiaceae</taxon>
        <taxon>Halanaerobium</taxon>
    </lineage>
</organism>
<evidence type="ECO:0000313" key="22">
    <source>
        <dbReference type="Proteomes" id="UP000295472"/>
    </source>
</evidence>
<dbReference type="InterPro" id="IPR009014">
    <property type="entry name" value="Transketo_C/PFOR_II"/>
</dbReference>
<evidence type="ECO:0000256" key="2">
    <source>
        <dbReference type="ARBA" id="ARBA00001936"/>
    </source>
</evidence>
<feature type="binding site" evidence="18">
    <location>
        <position position="153"/>
    </location>
    <ligand>
        <name>Mg(2+)</name>
        <dbReference type="ChEBI" id="CHEBI:18420"/>
    </ligand>
</feature>
<protein>
    <recommendedName>
        <fullName evidence="7 14">Transketolase</fullName>
        <ecNumber evidence="7 14">2.2.1.1</ecNumber>
    </recommendedName>
</protein>
<feature type="binding site" evidence="17">
    <location>
        <position position="64"/>
    </location>
    <ligand>
        <name>thiamine diphosphate</name>
        <dbReference type="ChEBI" id="CHEBI:58937"/>
    </ligand>
</feature>
<dbReference type="Pfam" id="PF22613">
    <property type="entry name" value="Transketolase_C_1"/>
    <property type="match status" value="1"/>
</dbReference>
<evidence type="ECO:0000313" key="21">
    <source>
        <dbReference type="EMBL" id="TDX41805.1"/>
    </source>
</evidence>
<feature type="binding site" evidence="18">
    <location>
        <position position="185"/>
    </location>
    <ligand>
        <name>Mg(2+)</name>
        <dbReference type="ChEBI" id="CHEBI:18420"/>
    </ligand>
</feature>
<feature type="binding site" evidence="17">
    <location>
        <position position="154"/>
    </location>
    <ligand>
        <name>thiamine diphosphate</name>
        <dbReference type="ChEBI" id="CHEBI:58937"/>
    </ligand>
</feature>
<comment type="cofactor">
    <cofactor evidence="17">
        <name>thiamine diphosphate</name>
        <dbReference type="ChEBI" id="CHEBI:58937"/>
    </cofactor>
    <text evidence="17">Binds 1 thiamine pyrophosphate per subunit. During the reaction, the substrate forms a covalent intermediate with the cofactor.</text>
</comment>
<reference evidence="21 22" key="1">
    <citation type="submission" date="2019-03" db="EMBL/GenBank/DDBJ databases">
        <title>Subsurface microbial communities from deep shales in Ohio and West Virginia, USA.</title>
        <authorList>
            <person name="Wrighton K."/>
        </authorList>
    </citation>
    <scope>NUCLEOTIDE SEQUENCE [LARGE SCALE GENOMIC DNA]</scope>
    <source>
        <strain evidence="21 22">DSMZ 11287</strain>
    </source>
</reference>
<dbReference type="InterPro" id="IPR005475">
    <property type="entry name" value="Transketolase-like_Pyr-bd"/>
</dbReference>
<feature type="binding site" evidence="17">
    <location>
        <position position="433"/>
    </location>
    <ligand>
        <name>thiamine diphosphate</name>
        <dbReference type="ChEBI" id="CHEBI:58937"/>
    </ligand>
</feature>
<dbReference type="CDD" id="cd07033">
    <property type="entry name" value="TPP_PYR_DXS_TK_like"/>
    <property type="match status" value="1"/>
</dbReference>
<dbReference type="InterPro" id="IPR029061">
    <property type="entry name" value="THDP-binding"/>
</dbReference>
<comment type="cofactor">
    <cofactor evidence="3">
        <name>Co(2+)</name>
        <dbReference type="ChEBI" id="CHEBI:48828"/>
    </cofactor>
</comment>
<feature type="binding site" evidence="16">
    <location>
        <position position="516"/>
    </location>
    <ligand>
        <name>substrate</name>
    </ligand>
</feature>
<dbReference type="GeneID" id="57013330"/>
<evidence type="ECO:0000256" key="4">
    <source>
        <dbReference type="ARBA" id="ARBA00002931"/>
    </source>
</evidence>
<feature type="domain" description="Transketolase-like pyrimidine-binding" evidence="20">
    <location>
        <begin position="350"/>
        <end position="521"/>
    </location>
</feature>
<feature type="site" description="Important for catalytic activity" evidence="19">
    <location>
        <position position="24"/>
    </location>
</feature>
<evidence type="ECO:0000256" key="7">
    <source>
        <dbReference type="ARBA" id="ARBA00013152"/>
    </source>
</evidence>
<dbReference type="NCBIfam" id="TIGR00232">
    <property type="entry name" value="tktlase_bact"/>
    <property type="match status" value="1"/>
</dbReference>
<dbReference type="Pfam" id="PF02779">
    <property type="entry name" value="Transket_pyr"/>
    <property type="match status" value="1"/>
</dbReference>
<comment type="function">
    <text evidence="4">Catalyzes the transfer of a two-carbon ketol group from a ketose donor to an aldose acceptor, via a covalent intermediate with the cofactor thiamine pyrophosphate.</text>
</comment>
<dbReference type="SMART" id="SM00861">
    <property type="entry name" value="Transket_pyr"/>
    <property type="match status" value="1"/>
</dbReference>
<evidence type="ECO:0000256" key="16">
    <source>
        <dbReference type="PIRSR" id="PIRSR605478-2"/>
    </source>
</evidence>
<evidence type="ECO:0000256" key="8">
    <source>
        <dbReference type="ARBA" id="ARBA00022679"/>
    </source>
</evidence>
<comment type="caution">
    <text evidence="21">The sequence shown here is derived from an EMBL/GenBank/DDBJ whole genome shotgun (WGS) entry which is preliminary data.</text>
</comment>
<dbReference type="Proteomes" id="UP000295472">
    <property type="component" value="Unassembled WGS sequence"/>
</dbReference>
<evidence type="ECO:0000256" key="17">
    <source>
        <dbReference type="PIRSR" id="PIRSR605478-3"/>
    </source>
</evidence>
<evidence type="ECO:0000256" key="12">
    <source>
        <dbReference type="ARBA" id="ARBA00023052"/>
    </source>
</evidence>
<comment type="cofactor">
    <cofactor evidence="2">
        <name>Mn(2+)</name>
        <dbReference type="ChEBI" id="CHEBI:29035"/>
    </cofactor>
</comment>
<feature type="binding site" evidence="17">
    <location>
        <position position="183"/>
    </location>
    <ligand>
        <name>thiamine diphosphate</name>
        <dbReference type="ChEBI" id="CHEBI:58937"/>
    </ligand>
</feature>
<feature type="binding site" evidence="16">
    <location>
        <position position="353"/>
    </location>
    <ligand>
        <name>substrate</name>
    </ligand>
</feature>
<gene>
    <name evidence="21" type="ORF">C7954_12528</name>
</gene>
<dbReference type="InterPro" id="IPR033247">
    <property type="entry name" value="Transketolase_fam"/>
</dbReference>
<evidence type="ECO:0000256" key="3">
    <source>
        <dbReference type="ARBA" id="ARBA00001941"/>
    </source>
</evidence>
<evidence type="ECO:0000256" key="18">
    <source>
        <dbReference type="PIRSR" id="PIRSR605478-4"/>
    </source>
</evidence>
<dbReference type="RefSeq" id="WP_134059799.1">
    <property type="nucleotide sequence ID" value="NZ_SOEF01000025.1"/>
</dbReference>
<dbReference type="PANTHER" id="PTHR43522:SF2">
    <property type="entry name" value="TRANSKETOLASE 1-RELATED"/>
    <property type="match status" value="1"/>
</dbReference>
<evidence type="ECO:0000256" key="6">
    <source>
        <dbReference type="ARBA" id="ARBA00011738"/>
    </source>
</evidence>
<comment type="cofactor">
    <cofactor evidence="1">
        <name>Ca(2+)</name>
        <dbReference type="ChEBI" id="CHEBI:29108"/>
    </cofactor>
</comment>
<keyword evidence="10" id="KW-0106">Calcium</keyword>
<name>A0A4R8GA38_9FIRM</name>
<dbReference type="GO" id="GO:0006098">
    <property type="term" value="P:pentose-phosphate shunt"/>
    <property type="evidence" value="ECO:0007669"/>
    <property type="project" value="TreeGrafter"/>
</dbReference>